<organism evidence="1 2">
    <name type="scientific">Blomia tropicalis</name>
    <name type="common">Mite</name>
    <dbReference type="NCBI Taxonomy" id="40697"/>
    <lineage>
        <taxon>Eukaryota</taxon>
        <taxon>Metazoa</taxon>
        <taxon>Ecdysozoa</taxon>
        <taxon>Arthropoda</taxon>
        <taxon>Chelicerata</taxon>
        <taxon>Arachnida</taxon>
        <taxon>Acari</taxon>
        <taxon>Acariformes</taxon>
        <taxon>Sarcoptiformes</taxon>
        <taxon>Astigmata</taxon>
        <taxon>Glycyphagoidea</taxon>
        <taxon>Echimyopodidae</taxon>
        <taxon>Blomia</taxon>
    </lineage>
</organism>
<comment type="caution">
    <text evidence="1">The sequence shown here is derived from an EMBL/GenBank/DDBJ whole genome shotgun (WGS) entry which is preliminary data.</text>
</comment>
<dbReference type="EMBL" id="JAPWDV010000002">
    <property type="protein sequence ID" value="KAJ6221026.1"/>
    <property type="molecule type" value="Genomic_DNA"/>
</dbReference>
<proteinExistence type="predicted"/>
<evidence type="ECO:0000313" key="2">
    <source>
        <dbReference type="Proteomes" id="UP001142055"/>
    </source>
</evidence>
<protein>
    <submittedName>
        <fullName evidence="1">Uncharacterized protein</fullName>
    </submittedName>
</protein>
<evidence type="ECO:0000313" key="1">
    <source>
        <dbReference type="EMBL" id="KAJ6221026.1"/>
    </source>
</evidence>
<name>A0A9Q0M7T7_BLOTA</name>
<keyword evidence="2" id="KW-1185">Reference proteome</keyword>
<accession>A0A9Q0M7T7</accession>
<sequence length="298" mass="33291">MSQTSSKLHRNVMEESSFIDSCRITASTGVNNQTRRQMMNNSNCFNIVQQRSSIWLTLATITINLMILSTTTPVKAASIESFRMAAPSMPQTSPNVDGMTLEQQMIGRPGQKETEQVMNPNEIMIDGTESSIDSLYGSSPDLEAELDSDTAIAAAIGDIDNELMAKRGKWNSLQSMYTMECTIQLLHLVFIQFFFGLGGWGKRAANNWNKLSAAWGKRRTPNAVNGWNNLSGMWGKKRAKWNELSGMWGKRSWNDMAGGWGKRKRSSSPHWNKLRGMWGKRSNISPLFSSSDPNGPNH</sequence>
<gene>
    <name evidence="1" type="ORF">RDWZM_006838</name>
</gene>
<dbReference type="AlphaFoldDB" id="A0A9Q0M7T7"/>
<dbReference type="Proteomes" id="UP001142055">
    <property type="component" value="Chromosome 2"/>
</dbReference>
<reference evidence="1" key="1">
    <citation type="submission" date="2022-12" db="EMBL/GenBank/DDBJ databases">
        <title>Genome assemblies of Blomia tropicalis.</title>
        <authorList>
            <person name="Cui Y."/>
        </authorList>
    </citation>
    <scope>NUCLEOTIDE SEQUENCE</scope>
    <source>
        <tissue evidence="1">Adult mites</tissue>
    </source>
</reference>